<organism evidence="3 4">
    <name type="scientific">Rhodococcus rhodochrous</name>
    <dbReference type="NCBI Taxonomy" id="1829"/>
    <lineage>
        <taxon>Bacteria</taxon>
        <taxon>Bacillati</taxon>
        <taxon>Actinomycetota</taxon>
        <taxon>Actinomycetes</taxon>
        <taxon>Mycobacteriales</taxon>
        <taxon>Nocardiaceae</taxon>
        <taxon>Rhodococcus</taxon>
    </lineage>
</organism>
<sequence>MGRPHHPHSTRPSRDGAAAGDLHDPPDPATPRPGDTANTEDPRTWRRFERYAPNDLWQIDGTQVALADGSKAWIVDILDDHARYAIGATAARRFTAHAAWRAMETAIDEHGAPRQLISDNGLQFKSGKGHKPVYFQERLAALGIAQLSSRPRHPQTCGKLERYHRTFKEFYADHGPAHTVEELQQLCDAFRWQYNHERPHRSLDQRTPAEAYQAVPKVAAGDARPRRRKSGPRILRVSKAGSVSYRKRKLGIGQAYIGQQVTVAEFGDTVIVTHTESGRLLRELTLGPAGTYHRNGNKRGRPRKIRVEEPESVVSAVS</sequence>
<dbReference type="InterPro" id="IPR001584">
    <property type="entry name" value="Integrase_cat-core"/>
</dbReference>
<feature type="compositionally biased region" description="Basic residues" evidence="1">
    <location>
        <begin position="295"/>
        <end position="304"/>
    </location>
</feature>
<evidence type="ECO:0000313" key="4">
    <source>
        <dbReference type="Proteomes" id="UP001198630"/>
    </source>
</evidence>
<dbReference type="RefSeq" id="WP_230792758.1">
    <property type="nucleotide sequence ID" value="NZ_JAJNCO010000030.1"/>
</dbReference>
<dbReference type="Proteomes" id="UP001198630">
    <property type="component" value="Unassembled WGS sequence"/>
</dbReference>
<accession>A0AAW4XM76</accession>
<evidence type="ECO:0000259" key="2">
    <source>
        <dbReference type="PROSITE" id="PS50994"/>
    </source>
</evidence>
<comment type="caution">
    <text evidence="3">The sequence shown here is derived from an EMBL/GenBank/DDBJ whole genome shotgun (WGS) entry which is preliminary data.</text>
</comment>
<feature type="region of interest" description="Disordered" evidence="1">
    <location>
        <begin position="291"/>
        <end position="318"/>
    </location>
</feature>
<dbReference type="SUPFAM" id="SSF53098">
    <property type="entry name" value="Ribonuclease H-like"/>
    <property type="match status" value="1"/>
</dbReference>
<feature type="compositionally biased region" description="Basic residues" evidence="1">
    <location>
        <begin position="1"/>
        <end position="11"/>
    </location>
</feature>
<evidence type="ECO:0000313" key="3">
    <source>
        <dbReference type="EMBL" id="MCD2114803.1"/>
    </source>
</evidence>
<dbReference type="PROSITE" id="PS50994">
    <property type="entry name" value="INTEGRASE"/>
    <property type="match status" value="1"/>
</dbReference>
<gene>
    <name evidence="3" type="ORF">LQ384_27245</name>
</gene>
<dbReference type="Gene3D" id="3.30.420.10">
    <property type="entry name" value="Ribonuclease H-like superfamily/Ribonuclease H"/>
    <property type="match status" value="1"/>
</dbReference>
<dbReference type="PANTHER" id="PTHR35004:SF7">
    <property type="entry name" value="INTEGRASE PROTEIN"/>
    <property type="match status" value="1"/>
</dbReference>
<feature type="region of interest" description="Disordered" evidence="1">
    <location>
        <begin position="1"/>
        <end position="43"/>
    </location>
</feature>
<proteinExistence type="predicted"/>
<dbReference type="InterPro" id="IPR012337">
    <property type="entry name" value="RNaseH-like_sf"/>
</dbReference>
<dbReference type="GO" id="GO:0015074">
    <property type="term" value="P:DNA integration"/>
    <property type="evidence" value="ECO:0007669"/>
    <property type="project" value="InterPro"/>
</dbReference>
<dbReference type="AlphaFoldDB" id="A0AAW4XM76"/>
<dbReference type="EMBL" id="JAJNCO010000030">
    <property type="protein sequence ID" value="MCD2114803.1"/>
    <property type="molecule type" value="Genomic_DNA"/>
</dbReference>
<dbReference type="Pfam" id="PF00665">
    <property type="entry name" value="rve"/>
    <property type="match status" value="1"/>
</dbReference>
<evidence type="ECO:0000256" key="1">
    <source>
        <dbReference type="SAM" id="MobiDB-lite"/>
    </source>
</evidence>
<reference evidence="3" key="1">
    <citation type="submission" date="2021-11" db="EMBL/GenBank/DDBJ databases">
        <title>Development of a sustainable strategy for remediation of hydrocarbon-contaminated territories based on the waste exchange concept.</title>
        <authorList>
            <person name="Elkin A."/>
        </authorList>
    </citation>
    <scope>NUCLEOTIDE SEQUENCE</scope>
    <source>
        <strain evidence="3">IEGM 757</strain>
    </source>
</reference>
<dbReference type="PANTHER" id="PTHR35004">
    <property type="entry name" value="TRANSPOSASE RV3428C-RELATED"/>
    <property type="match status" value="1"/>
</dbReference>
<dbReference type="GO" id="GO:0003676">
    <property type="term" value="F:nucleic acid binding"/>
    <property type="evidence" value="ECO:0007669"/>
    <property type="project" value="InterPro"/>
</dbReference>
<feature type="domain" description="Integrase catalytic" evidence="2">
    <location>
        <begin position="49"/>
        <end position="216"/>
    </location>
</feature>
<dbReference type="InterPro" id="IPR036397">
    <property type="entry name" value="RNaseH_sf"/>
</dbReference>
<protein>
    <submittedName>
        <fullName evidence="3">DDE-type integrase/transposase/recombinase</fullName>
    </submittedName>
</protein>
<name>A0AAW4XM76_RHORH</name>